<protein>
    <submittedName>
        <fullName evidence="3">Triple functional domain -like isoform X1</fullName>
    </submittedName>
</protein>
<dbReference type="CDD" id="cd00170">
    <property type="entry name" value="SEC14"/>
    <property type="match status" value="1"/>
</dbReference>
<dbReference type="PANTHER" id="PTHR22826:SF106">
    <property type="entry name" value="TRIO, ISOFORM A"/>
    <property type="match status" value="1"/>
</dbReference>
<dbReference type="SUPFAM" id="SSF52087">
    <property type="entry name" value="CRAL/TRIO domain"/>
    <property type="match status" value="1"/>
</dbReference>
<dbReference type="InterPro" id="IPR036865">
    <property type="entry name" value="CRAL-TRIO_dom_sf"/>
</dbReference>
<accession>A0A6S7GQX4</accession>
<dbReference type="SUPFAM" id="SSF46966">
    <property type="entry name" value="Spectrin repeat"/>
    <property type="match status" value="2"/>
</dbReference>
<dbReference type="GO" id="GO:0019898">
    <property type="term" value="C:extrinsic component of membrane"/>
    <property type="evidence" value="ECO:0007669"/>
    <property type="project" value="TreeGrafter"/>
</dbReference>
<dbReference type="Gene3D" id="1.20.58.60">
    <property type="match status" value="1"/>
</dbReference>
<dbReference type="GO" id="GO:0005737">
    <property type="term" value="C:cytoplasm"/>
    <property type="evidence" value="ECO:0007669"/>
    <property type="project" value="TreeGrafter"/>
</dbReference>
<evidence type="ECO:0000313" key="3">
    <source>
        <dbReference type="EMBL" id="CAB3987040.1"/>
    </source>
</evidence>
<dbReference type="EMBL" id="CACRXK020001112">
    <property type="protein sequence ID" value="CAB3987040.1"/>
    <property type="molecule type" value="Genomic_DNA"/>
</dbReference>
<dbReference type="Gene3D" id="3.40.525.10">
    <property type="entry name" value="CRAL-TRIO lipid binding domain"/>
    <property type="match status" value="1"/>
</dbReference>
<keyword evidence="1" id="KW-0344">Guanine-nucleotide releasing factor</keyword>
<dbReference type="Proteomes" id="UP001152795">
    <property type="component" value="Unassembled WGS sequence"/>
</dbReference>
<evidence type="ECO:0000256" key="1">
    <source>
        <dbReference type="ARBA" id="ARBA00022658"/>
    </source>
</evidence>
<gene>
    <name evidence="3" type="ORF">PACLA_8A008020</name>
</gene>
<organism evidence="3 4">
    <name type="scientific">Paramuricea clavata</name>
    <name type="common">Red gorgonian</name>
    <name type="synonym">Violescent sea-whip</name>
    <dbReference type="NCBI Taxonomy" id="317549"/>
    <lineage>
        <taxon>Eukaryota</taxon>
        <taxon>Metazoa</taxon>
        <taxon>Cnidaria</taxon>
        <taxon>Anthozoa</taxon>
        <taxon>Octocorallia</taxon>
        <taxon>Malacalcyonacea</taxon>
        <taxon>Plexauridae</taxon>
        <taxon>Paramuricea</taxon>
    </lineage>
</organism>
<dbReference type="CDD" id="cd00176">
    <property type="entry name" value="SPEC"/>
    <property type="match status" value="1"/>
</dbReference>
<reference evidence="3" key="1">
    <citation type="submission" date="2020-04" db="EMBL/GenBank/DDBJ databases">
        <authorList>
            <person name="Alioto T."/>
            <person name="Alioto T."/>
            <person name="Gomez Garrido J."/>
        </authorList>
    </citation>
    <scope>NUCLEOTIDE SEQUENCE</scope>
    <source>
        <strain evidence="3">A484AB</strain>
    </source>
</reference>
<dbReference type="PANTHER" id="PTHR22826">
    <property type="entry name" value="RHO GUANINE EXCHANGE FACTOR-RELATED"/>
    <property type="match status" value="1"/>
</dbReference>
<dbReference type="SMART" id="SM00516">
    <property type="entry name" value="SEC14"/>
    <property type="match status" value="1"/>
</dbReference>
<dbReference type="InterPro" id="IPR051336">
    <property type="entry name" value="RhoGEF_Guanine_NuclExch_SF"/>
</dbReference>
<keyword evidence="4" id="KW-1185">Reference proteome</keyword>
<dbReference type="GO" id="GO:0005085">
    <property type="term" value="F:guanyl-nucleotide exchange factor activity"/>
    <property type="evidence" value="ECO:0007669"/>
    <property type="project" value="UniProtKB-KW"/>
</dbReference>
<sequence>MSIKSERWSSASSDSDLSFVLFGGEHRGEIQGSNAIHEILKEQIAFLSGGKDKRGGPVITVPSRGSNPDVKSEDFKRLLVYLAGLPSDHAKDRGFSIVLDMRGSTWLAIKPVLKSLQECFPSKIHSVYIIKPEGFWERHKASSGSGKFSFEVTFSSVEGLCKYIEPSSLTLGFGGTLVYNHDQWVIMQMALEKFNFEAMSLLTKLEEIHEGLIHQDYADDIVTLREQVKHNQHVRKWIIKAPIETLEEEGSKLLEWITENKLKHADAASEDWKTTGARIKNILENLHGKREKLKDSWHIRKHRLDQCIQYHLFQLDAEKMRQWIKESQEDLVSNFSEVGNDENSSSELQQEHQNIQNSCNKDYPDTVEELKDSTYVDDVISGGETIKQVQKFKEESVELFSQGGFPLHKWHSSDPRFEEQQSADEDQAYAKEELGSTWLADENKWPTDITLKKTKEVSEEHRVTVQKLHTIVMKENNLNDLLVKWNLWKVLRIVAWIFRFVSNKTKQRKTKGVLTTNEINHTETFWIKLVQEEATKEENHSAIASKLGLEADEKGVLRCKGRIIGEHPVYLPRNHRFSSLVVSDVHERTLHGGVGLTMAKIRQKWWIEKLRSLVKSVLHKFNTCVKYRSRPLPTPTQAPLPEFRATGSRTFETDVTFEHK</sequence>
<proteinExistence type="predicted"/>
<feature type="region of interest" description="Disordered" evidence="2">
    <location>
        <begin position="337"/>
        <end position="362"/>
    </location>
</feature>
<comment type="caution">
    <text evidence="3">The sequence shown here is derived from an EMBL/GenBank/DDBJ whole genome shotgun (WGS) entry which is preliminary data.</text>
</comment>
<dbReference type="Pfam" id="PF17921">
    <property type="entry name" value="Integrase_H2C2"/>
    <property type="match status" value="1"/>
</dbReference>
<dbReference type="InterPro" id="IPR018159">
    <property type="entry name" value="Spectrin/alpha-actinin"/>
</dbReference>
<dbReference type="OrthoDB" id="5986643at2759"/>
<dbReference type="Pfam" id="PF13716">
    <property type="entry name" value="CRAL_TRIO_2"/>
    <property type="match status" value="1"/>
</dbReference>
<name>A0A6S7GQX4_PARCT</name>
<feature type="compositionally biased region" description="Polar residues" evidence="2">
    <location>
        <begin position="337"/>
        <end position="360"/>
    </location>
</feature>
<evidence type="ECO:0000256" key="2">
    <source>
        <dbReference type="SAM" id="MobiDB-lite"/>
    </source>
</evidence>
<dbReference type="AlphaFoldDB" id="A0A6S7GQX4"/>
<evidence type="ECO:0000313" key="4">
    <source>
        <dbReference type="Proteomes" id="UP001152795"/>
    </source>
</evidence>
<dbReference type="InterPro" id="IPR001251">
    <property type="entry name" value="CRAL-TRIO_dom"/>
</dbReference>
<dbReference type="InterPro" id="IPR041588">
    <property type="entry name" value="Integrase_H2C2"/>
</dbReference>